<dbReference type="PANTHER" id="PTHR30093:SF44">
    <property type="entry name" value="TYPE II SECRETION SYSTEM CORE PROTEIN G"/>
    <property type="match status" value="1"/>
</dbReference>
<dbReference type="EMBL" id="QZVS01000082">
    <property type="protein sequence ID" value="RJT88564.1"/>
    <property type="molecule type" value="Genomic_DNA"/>
</dbReference>
<dbReference type="Gene3D" id="3.30.700.10">
    <property type="entry name" value="Glycoprotein, Type 4 Pilin"/>
    <property type="match status" value="1"/>
</dbReference>
<dbReference type="NCBIfam" id="TIGR02532">
    <property type="entry name" value="IV_pilin_GFxxxE"/>
    <property type="match status" value="1"/>
</dbReference>
<dbReference type="PROSITE" id="PS00409">
    <property type="entry name" value="PROKAR_NTER_METHYL"/>
    <property type="match status" value="1"/>
</dbReference>
<dbReference type="AlphaFoldDB" id="A0A3A5MTL3"/>
<dbReference type="OrthoDB" id="5125670at2"/>
<evidence type="ECO:0000313" key="8">
    <source>
        <dbReference type="Proteomes" id="UP000272015"/>
    </source>
</evidence>
<reference evidence="7 8" key="1">
    <citation type="submission" date="2018-09" db="EMBL/GenBank/DDBJ databases">
        <title>Novel species of Cryobacterium.</title>
        <authorList>
            <person name="Liu Q."/>
            <person name="Xin Y.-H."/>
        </authorList>
    </citation>
    <scope>NUCLEOTIDE SEQUENCE [LARGE SCALE GENOMIC DNA]</scope>
    <source>
        <strain evidence="7 8">Hh39</strain>
    </source>
</reference>
<evidence type="ECO:0000256" key="4">
    <source>
        <dbReference type="ARBA" id="ARBA00022989"/>
    </source>
</evidence>
<keyword evidence="4 6" id="KW-1133">Transmembrane helix</keyword>
<evidence type="ECO:0000256" key="6">
    <source>
        <dbReference type="SAM" id="Phobius"/>
    </source>
</evidence>
<sequence length="124" mass="12645">MRLDPDEKGFTLIELLVVVLIIGVLAAVAIPIFLSQQEGAKDSAVSAAVTAAKTAVVAEYTTEGDFPTTLVGLEGYTASDEITASIAVDSDGLGFTITGAWADDAAAHTYTINESGAAVKTAVP</sequence>
<dbReference type="InterPro" id="IPR012902">
    <property type="entry name" value="N_methyl_site"/>
</dbReference>
<keyword evidence="5 6" id="KW-0472">Membrane</keyword>
<evidence type="ECO:0000313" key="7">
    <source>
        <dbReference type="EMBL" id="RJT88564.1"/>
    </source>
</evidence>
<organism evidence="7 8">
    <name type="scientific">Cryobacterium melibiosiphilum</name>
    <dbReference type="NCBI Taxonomy" id="995039"/>
    <lineage>
        <taxon>Bacteria</taxon>
        <taxon>Bacillati</taxon>
        <taxon>Actinomycetota</taxon>
        <taxon>Actinomycetes</taxon>
        <taxon>Micrococcales</taxon>
        <taxon>Microbacteriaceae</taxon>
        <taxon>Cryobacterium</taxon>
    </lineage>
</organism>
<feature type="transmembrane region" description="Helical" evidence="6">
    <location>
        <begin position="12"/>
        <end position="34"/>
    </location>
</feature>
<dbReference type="InterPro" id="IPR045584">
    <property type="entry name" value="Pilin-like"/>
</dbReference>
<accession>A0A3A5MTL3</accession>
<dbReference type="Pfam" id="PF07963">
    <property type="entry name" value="N_methyl"/>
    <property type="match status" value="1"/>
</dbReference>
<protein>
    <submittedName>
        <fullName evidence="7">Prepilin-type N-terminal cleavage/methylation domain-containing protein</fullName>
    </submittedName>
</protein>
<dbReference type="GO" id="GO:0016020">
    <property type="term" value="C:membrane"/>
    <property type="evidence" value="ECO:0007669"/>
    <property type="project" value="UniProtKB-SubCell"/>
</dbReference>
<keyword evidence="2" id="KW-0488">Methylation</keyword>
<comment type="caution">
    <text evidence="7">The sequence shown here is derived from an EMBL/GenBank/DDBJ whole genome shotgun (WGS) entry which is preliminary data.</text>
</comment>
<evidence type="ECO:0000256" key="2">
    <source>
        <dbReference type="ARBA" id="ARBA00022481"/>
    </source>
</evidence>
<dbReference type="PANTHER" id="PTHR30093">
    <property type="entry name" value="GENERAL SECRETION PATHWAY PROTEIN G"/>
    <property type="match status" value="1"/>
</dbReference>
<keyword evidence="8" id="KW-1185">Reference proteome</keyword>
<comment type="subcellular location">
    <subcellularLocation>
        <location evidence="1">Membrane</location>
        <topology evidence="1">Single-pass membrane protein</topology>
    </subcellularLocation>
</comment>
<dbReference type="Proteomes" id="UP000272015">
    <property type="component" value="Unassembled WGS sequence"/>
</dbReference>
<evidence type="ECO:0000256" key="1">
    <source>
        <dbReference type="ARBA" id="ARBA00004167"/>
    </source>
</evidence>
<proteinExistence type="predicted"/>
<evidence type="ECO:0000256" key="5">
    <source>
        <dbReference type="ARBA" id="ARBA00023136"/>
    </source>
</evidence>
<gene>
    <name evidence="7" type="ORF">D6T64_10275</name>
</gene>
<keyword evidence="3 6" id="KW-0812">Transmembrane</keyword>
<name>A0A3A5MTL3_9MICO</name>
<dbReference type="SUPFAM" id="SSF54523">
    <property type="entry name" value="Pili subunits"/>
    <property type="match status" value="1"/>
</dbReference>
<evidence type="ECO:0000256" key="3">
    <source>
        <dbReference type="ARBA" id="ARBA00022692"/>
    </source>
</evidence>